<dbReference type="AlphaFoldDB" id="A0A6S7JJR7"/>
<protein>
    <submittedName>
        <fullName evidence="1">Uncharacterized protein</fullName>
    </submittedName>
</protein>
<organism evidence="1 2">
    <name type="scientific">Paramuricea clavata</name>
    <name type="common">Red gorgonian</name>
    <name type="synonym">Violescent sea-whip</name>
    <dbReference type="NCBI Taxonomy" id="317549"/>
    <lineage>
        <taxon>Eukaryota</taxon>
        <taxon>Metazoa</taxon>
        <taxon>Cnidaria</taxon>
        <taxon>Anthozoa</taxon>
        <taxon>Octocorallia</taxon>
        <taxon>Malacalcyonacea</taxon>
        <taxon>Plexauridae</taxon>
        <taxon>Paramuricea</taxon>
    </lineage>
</organism>
<gene>
    <name evidence="1" type="ORF">PACLA_8A084295</name>
</gene>
<accession>A0A6S7JJR7</accession>
<reference evidence="1" key="1">
    <citation type="submission" date="2020-04" db="EMBL/GenBank/DDBJ databases">
        <authorList>
            <person name="Alioto T."/>
            <person name="Alioto T."/>
            <person name="Gomez Garrido J."/>
        </authorList>
    </citation>
    <scope>NUCLEOTIDE SEQUENCE</scope>
    <source>
        <strain evidence="1">A484AB</strain>
    </source>
</reference>
<comment type="caution">
    <text evidence="1">The sequence shown here is derived from an EMBL/GenBank/DDBJ whole genome shotgun (WGS) entry which is preliminary data.</text>
</comment>
<dbReference type="OrthoDB" id="5968618at2759"/>
<evidence type="ECO:0000313" key="1">
    <source>
        <dbReference type="EMBL" id="CAB4031188.1"/>
    </source>
</evidence>
<name>A0A6S7JJR7_PARCT</name>
<proteinExistence type="predicted"/>
<keyword evidence="2" id="KW-1185">Reference proteome</keyword>
<evidence type="ECO:0000313" key="2">
    <source>
        <dbReference type="Proteomes" id="UP001152795"/>
    </source>
</evidence>
<dbReference type="Proteomes" id="UP001152795">
    <property type="component" value="Unassembled WGS sequence"/>
</dbReference>
<feature type="non-terminal residue" evidence="1">
    <location>
        <position position="1"/>
    </location>
</feature>
<sequence length="286" mass="32376">MERTSKFVNEGGQTYFEGKRFSDFCLKIVGEVHNPHTKGRDEHVLSGEGQWLVSATGFVFSSQYTREITLTASCFDGKRQLLDSLRSKFPGGTMNLESHVSNSMILTYWQSLLEDYRNVFNETDDATARVVYGTSHFGHQNIPNSSNYWFLEPGLHIEDNNILRDSAYQVLDMSGRDALFSYSTTIDRHLLKMDRLLEATKRLVDLSSYFDVNEHPFKMSLSFVATRILRSSKDDDKYGESNLGLIFSEEKNCGKTLTLRLIAKLQGIAQSRHPLVLSGGNQNTSG</sequence>
<dbReference type="EMBL" id="CACRXK020017422">
    <property type="protein sequence ID" value="CAB4031188.1"/>
    <property type="molecule type" value="Genomic_DNA"/>
</dbReference>